<proteinExistence type="predicted"/>
<sequence>MSNVFIGHKKMRDTASAATAVLRALANDDRLLLLCHLSQRQASVGHI</sequence>
<keyword evidence="1" id="KW-0614">Plasmid</keyword>
<accession>A0A1V0M1Z4</accession>
<dbReference type="AlphaFoldDB" id="A0A1V0M1Z4"/>
<evidence type="ECO:0008006" key="2">
    <source>
        <dbReference type="Google" id="ProtNLM"/>
    </source>
</evidence>
<reference evidence="1" key="1">
    <citation type="journal article" date="2017" name="Int. J. Antimicrob. Agents">
        <title>Sequencing and comparative genomics analysis of the IncHI2 plasmids pT5282-mphA and p112298-catA and the IncHI5 plasmid pYNKP001-dfrA.</title>
        <authorList>
            <person name="Liang Q."/>
            <person name="Yin Z."/>
            <person name="Zhao Y."/>
            <person name="Liang L."/>
            <person name="Feng J."/>
            <person name="Zhan Z."/>
            <person name="Wang H."/>
            <person name="Song Y."/>
            <person name="Tong Y."/>
            <person name="Wu W."/>
            <person name="Chen W."/>
            <person name="Wang J."/>
            <person name="Jiang L."/>
            <person name="Zhou D."/>
        </authorList>
    </citation>
    <scope>NUCLEOTIDE SEQUENCE</scope>
    <source>
        <strain evidence="1">112298</strain>
        <plasmid evidence="1">p112298-catA</plasmid>
    </source>
</reference>
<evidence type="ECO:0000313" key="1">
    <source>
        <dbReference type="EMBL" id="ARD68820.1"/>
    </source>
</evidence>
<protein>
    <recommendedName>
        <fullName evidence="2">ArsR family transcriptional regulator</fullName>
    </recommendedName>
</protein>
<name>A0A1V0M1Z4_CITFR</name>
<geneLocation type="plasmid" evidence="1">
    <name>p112298-catA</name>
</geneLocation>
<organism evidence="1">
    <name type="scientific">Citrobacter freundii</name>
    <dbReference type="NCBI Taxonomy" id="546"/>
    <lineage>
        <taxon>Bacteria</taxon>
        <taxon>Pseudomonadati</taxon>
        <taxon>Pseudomonadota</taxon>
        <taxon>Gammaproteobacteria</taxon>
        <taxon>Enterobacterales</taxon>
        <taxon>Enterobacteriaceae</taxon>
        <taxon>Citrobacter</taxon>
        <taxon>Citrobacter freundii complex</taxon>
    </lineage>
</organism>
<dbReference type="EMBL" id="KY270851">
    <property type="protein sequence ID" value="ARD68820.1"/>
    <property type="molecule type" value="Genomic_DNA"/>
</dbReference>